<keyword evidence="5 12" id="KW-0812">Transmembrane</keyword>
<proteinExistence type="inferred from homology"/>
<dbReference type="PROSITE" id="PS50283">
    <property type="entry name" value="NA_SOLUT_SYMP_3"/>
    <property type="match status" value="1"/>
</dbReference>
<evidence type="ECO:0000256" key="4">
    <source>
        <dbReference type="ARBA" id="ARBA00022475"/>
    </source>
</evidence>
<feature type="transmembrane region" description="Helical" evidence="12">
    <location>
        <begin position="117"/>
        <end position="142"/>
    </location>
</feature>
<feature type="transmembrane region" description="Helical" evidence="12">
    <location>
        <begin position="154"/>
        <end position="179"/>
    </location>
</feature>
<keyword evidence="14" id="KW-1185">Reference proteome</keyword>
<dbReference type="InterPro" id="IPR001734">
    <property type="entry name" value="Na/solute_symporter"/>
</dbReference>
<feature type="transmembrane region" description="Helical" evidence="12">
    <location>
        <begin position="78"/>
        <end position="96"/>
    </location>
</feature>
<dbReference type="EMBL" id="JASCXX010000006">
    <property type="protein sequence ID" value="MDI6448788.1"/>
    <property type="molecule type" value="Genomic_DNA"/>
</dbReference>
<keyword evidence="9 12" id="KW-0472">Membrane</keyword>
<evidence type="ECO:0000256" key="2">
    <source>
        <dbReference type="ARBA" id="ARBA00006434"/>
    </source>
</evidence>
<dbReference type="Pfam" id="PF00474">
    <property type="entry name" value="SSF"/>
    <property type="match status" value="1"/>
</dbReference>
<name>A0AAW6TZ26_9BACT</name>
<feature type="transmembrane region" description="Helical" evidence="12">
    <location>
        <begin position="272"/>
        <end position="297"/>
    </location>
</feature>
<evidence type="ECO:0000256" key="5">
    <source>
        <dbReference type="ARBA" id="ARBA00022692"/>
    </source>
</evidence>
<keyword evidence="8" id="KW-0406">Ion transport</keyword>
<evidence type="ECO:0000256" key="11">
    <source>
        <dbReference type="RuleBase" id="RU362091"/>
    </source>
</evidence>
<feature type="transmembrane region" description="Helical" evidence="12">
    <location>
        <begin position="463"/>
        <end position="481"/>
    </location>
</feature>
<keyword evidence="7" id="KW-0915">Sodium</keyword>
<feature type="transmembrane region" description="Helical" evidence="12">
    <location>
        <begin position="186"/>
        <end position="203"/>
    </location>
</feature>
<feature type="transmembrane region" description="Helical" evidence="12">
    <location>
        <begin position="435"/>
        <end position="456"/>
    </location>
</feature>
<feature type="transmembrane region" description="Helical" evidence="12">
    <location>
        <begin position="407"/>
        <end position="429"/>
    </location>
</feature>
<protein>
    <submittedName>
        <fullName evidence="13">Sodium:solute symporter</fullName>
    </submittedName>
</protein>
<dbReference type="GO" id="GO:0006814">
    <property type="term" value="P:sodium ion transport"/>
    <property type="evidence" value="ECO:0007669"/>
    <property type="project" value="UniProtKB-KW"/>
</dbReference>
<dbReference type="Gene3D" id="1.20.1730.10">
    <property type="entry name" value="Sodium/glucose cotransporter"/>
    <property type="match status" value="1"/>
</dbReference>
<comment type="subcellular location">
    <subcellularLocation>
        <location evidence="1">Cell membrane</location>
        <topology evidence="1">Multi-pass membrane protein</topology>
    </subcellularLocation>
</comment>
<feature type="transmembrane region" description="Helical" evidence="12">
    <location>
        <begin position="47"/>
        <end position="66"/>
    </location>
</feature>
<evidence type="ECO:0000313" key="14">
    <source>
        <dbReference type="Proteomes" id="UP001431776"/>
    </source>
</evidence>
<dbReference type="RefSeq" id="WP_349244197.1">
    <property type="nucleotide sequence ID" value="NZ_JASCXX010000006.1"/>
</dbReference>
<evidence type="ECO:0000256" key="6">
    <source>
        <dbReference type="ARBA" id="ARBA00022989"/>
    </source>
</evidence>
<evidence type="ECO:0000256" key="9">
    <source>
        <dbReference type="ARBA" id="ARBA00023136"/>
    </source>
</evidence>
<organism evidence="13 14">
    <name type="scientific">Anaerobaca lacustris</name>
    <dbReference type="NCBI Taxonomy" id="3044600"/>
    <lineage>
        <taxon>Bacteria</taxon>
        <taxon>Pseudomonadati</taxon>
        <taxon>Planctomycetota</taxon>
        <taxon>Phycisphaerae</taxon>
        <taxon>Sedimentisphaerales</taxon>
        <taxon>Anaerobacaceae</taxon>
        <taxon>Anaerobaca</taxon>
    </lineage>
</organism>
<evidence type="ECO:0000256" key="3">
    <source>
        <dbReference type="ARBA" id="ARBA00022448"/>
    </source>
</evidence>
<evidence type="ECO:0000313" key="13">
    <source>
        <dbReference type="EMBL" id="MDI6448788.1"/>
    </source>
</evidence>
<keyword evidence="3" id="KW-0813">Transport</keyword>
<feature type="transmembrane region" description="Helical" evidence="12">
    <location>
        <begin position="6"/>
        <end position="27"/>
    </location>
</feature>
<comment type="caution">
    <text evidence="13">The sequence shown here is derived from an EMBL/GenBank/DDBJ whole genome shotgun (WGS) entry which is preliminary data.</text>
</comment>
<dbReference type="InterPro" id="IPR051163">
    <property type="entry name" value="Sodium:Solute_Symporter_SSF"/>
</dbReference>
<gene>
    <name evidence="13" type="ORF">QJ522_07000</name>
</gene>
<dbReference type="PANTHER" id="PTHR42985">
    <property type="entry name" value="SODIUM-COUPLED MONOCARBOXYLATE TRANSPORTER"/>
    <property type="match status" value="1"/>
</dbReference>
<keyword evidence="6 12" id="KW-1133">Transmembrane helix</keyword>
<evidence type="ECO:0000256" key="8">
    <source>
        <dbReference type="ARBA" id="ARBA00023065"/>
    </source>
</evidence>
<feature type="transmembrane region" description="Helical" evidence="12">
    <location>
        <begin position="496"/>
        <end position="517"/>
    </location>
</feature>
<evidence type="ECO:0000256" key="7">
    <source>
        <dbReference type="ARBA" id="ARBA00023053"/>
    </source>
</evidence>
<evidence type="ECO:0000256" key="12">
    <source>
        <dbReference type="SAM" id="Phobius"/>
    </source>
</evidence>
<accession>A0AAW6TZ26</accession>
<dbReference type="GO" id="GO:0015293">
    <property type="term" value="F:symporter activity"/>
    <property type="evidence" value="ECO:0007669"/>
    <property type="project" value="TreeGrafter"/>
</dbReference>
<comment type="similarity">
    <text evidence="2 11">Belongs to the sodium:solute symporter (SSF) (TC 2.A.21) family.</text>
</comment>
<dbReference type="CDD" id="cd11495">
    <property type="entry name" value="SLC5sbd_NIS-like_u3"/>
    <property type="match status" value="1"/>
</dbReference>
<feature type="transmembrane region" description="Helical" evidence="12">
    <location>
        <begin position="362"/>
        <end position="386"/>
    </location>
</feature>
<evidence type="ECO:0000256" key="10">
    <source>
        <dbReference type="ARBA" id="ARBA00023201"/>
    </source>
</evidence>
<keyword evidence="10" id="KW-0739">Sodium transport</keyword>
<dbReference type="NCBIfam" id="TIGR00813">
    <property type="entry name" value="sss"/>
    <property type="match status" value="1"/>
</dbReference>
<dbReference type="PANTHER" id="PTHR42985:SF32">
    <property type="entry name" value="SODIUM IODIDE SYMPORTER"/>
    <property type="match status" value="1"/>
</dbReference>
<evidence type="ECO:0000256" key="1">
    <source>
        <dbReference type="ARBA" id="ARBA00004651"/>
    </source>
</evidence>
<reference evidence="13" key="1">
    <citation type="submission" date="2023-05" db="EMBL/GenBank/DDBJ databases">
        <title>Anaerotaeda fermentans gen. nov., sp. nov., a novel anaerobic planctomycete of the new family within the order Sedimentisphaerales isolated from Taman Peninsula, Russia.</title>
        <authorList>
            <person name="Khomyakova M.A."/>
            <person name="Merkel A.Y."/>
            <person name="Slobodkin A.I."/>
        </authorList>
    </citation>
    <scope>NUCLEOTIDE SEQUENCE</scope>
    <source>
        <strain evidence="13">M17dextr</strain>
    </source>
</reference>
<dbReference type="AlphaFoldDB" id="A0AAW6TZ26"/>
<feature type="transmembrane region" description="Helical" evidence="12">
    <location>
        <begin position="233"/>
        <end position="251"/>
    </location>
</feature>
<keyword evidence="4" id="KW-1003">Cell membrane</keyword>
<dbReference type="InterPro" id="IPR038377">
    <property type="entry name" value="Na/Glc_symporter_sf"/>
</dbReference>
<dbReference type="Proteomes" id="UP001431776">
    <property type="component" value="Unassembled WGS sequence"/>
</dbReference>
<sequence length="529" mass="57864">MRTHFTGIDWIVLAAYFSGTMAIGFYFYRKSRSTEGFTAAGRSLPGWVCGLSIFATYLSSISFLALPGKSYASNWNPFVFSLSLPLATWIATRWFLPYYRRTGEVSAYAHLESRFGPWARVYAGVFYLLTQLARMGAVMYLMALPLSVLLGWDIRTIILITGVSVTIYAFVGGIVAVIWADAMQSIVLMAGAGVCAVVMLLGMPEGPGQVFSIAAANDKFSLGSFGLSLAEPTFWVVLIYGITMNLQNFGIDQSYVQRYIASRSDREARKSVWLGGLLYVPVSAVFFFIGTSLFAYYQVHPSALEEVRTAVAVQKLQSQRLDPAANPDALVEIRENLTQDEIGDKVFPHFIGARLPAGITGLLIAAVFAAAMSTVSTSLNSSATLLMRDYYQRYVNRHANERQSMRVLYGATVVWGMLGTAVALLLVQVTSALDAWWTMSGIFGGGMLGLFLLGMISRRADNPAAVTGVCLGMLVIAWMSLSSRLPDDWAALRSGLHAFLIPVFGTLTILLVGLLIGRFRRAGQRAKIK</sequence>
<dbReference type="GO" id="GO:0005886">
    <property type="term" value="C:plasma membrane"/>
    <property type="evidence" value="ECO:0007669"/>
    <property type="project" value="UniProtKB-SubCell"/>
</dbReference>